<dbReference type="GO" id="GO:0005506">
    <property type="term" value="F:iron ion binding"/>
    <property type="evidence" value="ECO:0007669"/>
    <property type="project" value="InterPro"/>
</dbReference>
<keyword evidence="2 3" id="KW-0408">Iron</keyword>
<dbReference type="GO" id="GO:0016705">
    <property type="term" value="F:oxidoreductase activity, acting on paired donors, with incorporation or reduction of molecular oxygen"/>
    <property type="evidence" value="ECO:0007669"/>
    <property type="project" value="InterPro"/>
</dbReference>
<keyword evidence="3" id="KW-0503">Monooxygenase</keyword>
<feature type="binding site" description="axial binding residue" evidence="2">
    <location>
        <position position="529"/>
    </location>
    <ligand>
        <name>heme</name>
        <dbReference type="ChEBI" id="CHEBI:30413"/>
    </ligand>
    <ligandPart>
        <name>Fe</name>
        <dbReference type="ChEBI" id="CHEBI:18248"/>
    </ligandPart>
</feature>
<dbReference type="PANTHER" id="PTHR24291:SF185">
    <property type="entry name" value="PREMNASPIRODIENE OXYGENASE-LIKE"/>
    <property type="match status" value="1"/>
</dbReference>
<dbReference type="InterPro" id="IPR036396">
    <property type="entry name" value="Cyt_P450_sf"/>
</dbReference>
<evidence type="ECO:0000256" key="4">
    <source>
        <dbReference type="SAM" id="Phobius"/>
    </source>
</evidence>
<keyword evidence="4" id="KW-0472">Membrane</keyword>
<evidence type="ECO:0000313" key="6">
    <source>
        <dbReference type="Proteomes" id="UP001443914"/>
    </source>
</evidence>
<dbReference type="PRINTS" id="PR00385">
    <property type="entry name" value="P450"/>
</dbReference>
<dbReference type="PRINTS" id="PR00463">
    <property type="entry name" value="EP450I"/>
</dbReference>
<dbReference type="InterPro" id="IPR001128">
    <property type="entry name" value="Cyt_P450"/>
</dbReference>
<sequence>MRPCDTQFTLLLNFVARRLQSHSSALDSSACDADVLSSQEILKDYAIREINILLWFALFVITAVLLKKLFFVFKIWAYGCQIPGPPSPSFCGHSTLFCSSDSQFDLTEFLVESHKKYGSMVRLWLSPTQLLVSIKEPSLINEMLSKAGDKMPLIGRVYRLAFGQSRFFVSSFEKVKRSRDILACELNGKLLEKSSIMTDRVINSVMERTAGIMEKGALDCEMFSQHMAFSILGATLFGDAFFAWSKANAYEELLLRIAKDACFWASYSVPPFWKRGYWKYQRLCIKLKSLTEDVVQHSQLNKLLSPSNGYINTEMPGAEASSDSNISCIDKIEKASSEESCCPLNLKEEPCGNVMGMMFHGCLTTAGQISNILARLGMHPEMQHKIYSEVIMVRRRSDKSTKLDVREMHLLLATIYESARLLPAGPLLQRCLLRQDLKLKNGVVIPAGALLVAPVELVQMDENNWGSDAGVFNPYRFLSKVETASQLDRRSKTTDAVEVPVNSGVESYNLNDPYKNAAYLPFGSGLRACVGQKFAVLGIASILASLLEHYEIKLVPEPEIEPRLLMVNCVLQLVPSPKIVFVRRNA</sequence>
<gene>
    <name evidence="5" type="ORF">RND81_03G136300</name>
</gene>
<keyword evidence="2 3" id="KW-0349">Heme</keyword>
<evidence type="ECO:0008006" key="7">
    <source>
        <dbReference type="Google" id="ProtNLM"/>
    </source>
</evidence>
<dbReference type="GO" id="GO:0004497">
    <property type="term" value="F:monooxygenase activity"/>
    <property type="evidence" value="ECO:0007669"/>
    <property type="project" value="UniProtKB-KW"/>
</dbReference>
<comment type="cofactor">
    <cofactor evidence="2">
        <name>heme</name>
        <dbReference type="ChEBI" id="CHEBI:30413"/>
    </cofactor>
</comment>
<evidence type="ECO:0000313" key="5">
    <source>
        <dbReference type="EMBL" id="KAK9741898.1"/>
    </source>
</evidence>
<evidence type="ECO:0000256" key="1">
    <source>
        <dbReference type="ARBA" id="ARBA00010617"/>
    </source>
</evidence>
<dbReference type="Gene3D" id="1.10.630.10">
    <property type="entry name" value="Cytochrome P450"/>
    <property type="match status" value="1"/>
</dbReference>
<feature type="transmembrane region" description="Helical" evidence="4">
    <location>
        <begin position="52"/>
        <end position="77"/>
    </location>
</feature>
<dbReference type="EMBL" id="JBDFQZ010000003">
    <property type="protein sequence ID" value="KAK9741898.1"/>
    <property type="molecule type" value="Genomic_DNA"/>
</dbReference>
<dbReference type="SUPFAM" id="SSF48264">
    <property type="entry name" value="Cytochrome P450"/>
    <property type="match status" value="1"/>
</dbReference>
<reference evidence="5" key="1">
    <citation type="submission" date="2024-03" db="EMBL/GenBank/DDBJ databases">
        <title>WGS assembly of Saponaria officinalis var. Norfolk2.</title>
        <authorList>
            <person name="Jenkins J."/>
            <person name="Shu S."/>
            <person name="Grimwood J."/>
            <person name="Barry K."/>
            <person name="Goodstein D."/>
            <person name="Schmutz J."/>
            <person name="Leebens-Mack J."/>
            <person name="Osbourn A."/>
        </authorList>
    </citation>
    <scope>NUCLEOTIDE SEQUENCE [LARGE SCALE GENOMIC DNA]</scope>
    <source>
        <strain evidence="5">JIC</strain>
    </source>
</reference>
<dbReference type="InterPro" id="IPR002401">
    <property type="entry name" value="Cyt_P450_E_grp-I"/>
</dbReference>
<dbReference type="Pfam" id="PF00067">
    <property type="entry name" value="p450"/>
    <property type="match status" value="1"/>
</dbReference>
<dbReference type="PANTHER" id="PTHR24291">
    <property type="entry name" value="CYTOCHROME P450 FAMILY 4"/>
    <property type="match status" value="1"/>
</dbReference>
<keyword evidence="4" id="KW-1133">Transmembrane helix</keyword>
<keyword evidence="6" id="KW-1185">Reference proteome</keyword>
<dbReference type="GO" id="GO:0020037">
    <property type="term" value="F:heme binding"/>
    <property type="evidence" value="ECO:0007669"/>
    <property type="project" value="InterPro"/>
</dbReference>
<comment type="similarity">
    <text evidence="1 3">Belongs to the cytochrome P450 family.</text>
</comment>
<dbReference type="CDD" id="cd00302">
    <property type="entry name" value="cytochrome_P450"/>
    <property type="match status" value="1"/>
</dbReference>
<name>A0AAW1M7K8_SAPOF</name>
<protein>
    <recommendedName>
        <fullName evidence="7">Cytochrome P450</fullName>
    </recommendedName>
</protein>
<keyword evidence="3" id="KW-0560">Oxidoreductase</keyword>
<accession>A0AAW1M7K8</accession>
<proteinExistence type="inferred from homology"/>
<dbReference type="AlphaFoldDB" id="A0AAW1M7K8"/>
<dbReference type="PROSITE" id="PS00086">
    <property type="entry name" value="CYTOCHROME_P450"/>
    <property type="match status" value="1"/>
</dbReference>
<comment type="caution">
    <text evidence="5">The sequence shown here is derived from an EMBL/GenBank/DDBJ whole genome shotgun (WGS) entry which is preliminary data.</text>
</comment>
<organism evidence="5 6">
    <name type="scientific">Saponaria officinalis</name>
    <name type="common">Common soapwort</name>
    <name type="synonym">Lychnis saponaria</name>
    <dbReference type="NCBI Taxonomy" id="3572"/>
    <lineage>
        <taxon>Eukaryota</taxon>
        <taxon>Viridiplantae</taxon>
        <taxon>Streptophyta</taxon>
        <taxon>Embryophyta</taxon>
        <taxon>Tracheophyta</taxon>
        <taxon>Spermatophyta</taxon>
        <taxon>Magnoliopsida</taxon>
        <taxon>eudicotyledons</taxon>
        <taxon>Gunneridae</taxon>
        <taxon>Pentapetalae</taxon>
        <taxon>Caryophyllales</taxon>
        <taxon>Caryophyllaceae</taxon>
        <taxon>Caryophylleae</taxon>
        <taxon>Saponaria</taxon>
    </lineage>
</organism>
<evidence type="ECO:0000256" key="2">
    <source>
        <dbReference type="PIRSR" id="PIRSR602401-1"/>
    </source>
</evidence>
<dbReference type="InterPro" id="IPR050196">
    <property type="entry name" value="Cytochrome_P450_Monoox"/>
</dbReference>
<evidence type="ECO:0000256" key="3">
    <source>
        <dbReference type="RuleBase" id="RU000461"/>
    </source>
</evidence>
<dbReference type="InterPro" id="IPR017972">
    <property type="entry name" value="Cyt_P450_CS"/>
</dbReference>
<dbReference type="Proteomes" id="UP001443914">
    <property type="component" value="Unassembled WGS sequence"/>
</dbReference>
<keyword evidence="2 3" id="KW-0479">Metal-binding</keyword>
<keyword evidence="4" id="KW-0812">Transmembrane</keyword>